<evidence type="ECO:0000259" key="7">
    <source>
        <dbReference type="Pfam" id="PF03358"/>
    </source>
</evidence>
<dbReference type="InterPro" id="IPR050712">
    <property type="entry name" value="NAD(P)H-dep_reductase"/>
</dbReference>
<feature type="domain" description="NADPH-dependent FMN reductase-like" evidence="7">
    <location>
        <begin position="4"/>
        <end position="146"/>
    </location>
</feature>
<reference evidence="8 9" key="1">
    <citation type="submission" date="2019-01" db="EMBL/GenBank/DDBJ databases">
        <title>Draft genome sequences of the type strains of six Macrococcus species.</title>
        <authorList>
            <person name="Mazhar S."/>
            <person name="Altermann E."/>
            <person name="Hill C."/>
            <person name="Mcauliffe O."/>
        </authorList>
    </citation>
    <scope>NUCLEOTIDE SEQUENCE [LARGE SCALE GENOMIC DNA]</scope>
    <source>
        <strain evidence="8 9">CCM4809</strain>
    </source>
</reference>
<name>A0A4R6BJ69_9STAP</name>
<evidence type="ECO:0000256" key="6">
    <source>
        <dbReference type="ARBA" id="ARBA00032807"/>
    </source>
</evidence>
<comment type="subunit">
    <text evidence="2">Homotetramer.</text>
</comment>
<dbReference type="InterPro" id="IPR029039">
    <property type="entry name" value="Flavoprotein-like_sf"/>
</dbReference>
<dbReference type="Proteomes" id="UP000295328">
    <property type="component" value="Unassembled WGS sequence"/>
</dbReference>
<dbReference type="InterPro" id="IPR005025">
    <property type="entry name" value="FMN_Rdtase-like_dom"/>
</dbReference>
<keyword evidence="4" id="KW-0288">FMN</keyword>
<dbReference type="OrthoDB" id="9812295at2"/>
<accession>A0A4R6BJ69</accession>
<dbReference type="SUPFAM" id="SSF52218">
    <property type="entry name" value="Flavoproteins"/>
    <property type="match status" value="1"/>
</dbReference>
<evidence type="ECO:0000313" key="9">
    <source>
        <dbReference type="Proteomes" id="UP000295328"/>
    </source>
</evidence>
<dbReference type="PANTHER" id="PTHR30543">
    <property type="entry name" value="CHROMATE REDUCTASE"/>
    <property type="match status" value="1"/>
</dbReference>
<dbReference type="GO" id="GO:0005829">
    <property type="term" value="C:cytosol"/>
    <property type="evidence" value="ECO:0007669"/>
    <property type="project" value="TreeGrafter"/>
</dbReference>
<sequence>MSKKVLVINGSDREGSFNGQLASQLVSELENNGVNAEVLDYTELPLLSQNNEYPNHTSVTGIRGQVKESDALIFVSPEYNGSYSARLKNLVDWLSRPTEQGNNEEVTVINGKPVAVASAANSTYGKFVRKNLNELVAYTRMKPMDHEGLGIKIPGSAWGSGQLELEEEQQQKLQAFVKDFIAFIG</sequence>
<organism evidence="8 9">
    <name type="scientific">Macrococcus hajekii</name>
    <dbReference type="NCBI Taxonomy" id="198482"/>
    <lineage>
        <taxon>Bacteria</taxon>
        <taxon>Bacillati</taxon>
        <taxon>Bacillota</taxon>
        <taxon>Bacilli</taxon>
        <taxon>Bacillales</taxon>
        <taxon>Staphylococcaceae</taxon>
        <taxon>Macrococcus</taxon>
    </lineage>
</organism>
<evidence type="ECO:0000256" key="4">
    <source>
        <dbReference type="ARBA" id="ARBA00022643"/>
    </source>
</evidence>
<dbReference type="AlphaFoldDB" id="A0A4R6BJ69"/>
<dbReference type="GO" id="GO:0016491">
    <property type="term" value="F:oxidoreductase activity"/>
    <property type="evidence" value="ECO:0007669"/>
    <property type="project" value="InterPro"/>
</dbReference>
<dbReference type="RefSeq" id="WP_133429752.1">
    <property type="nucleotide sequence ID" value="NZ_BMCC01000003.1"/>
</dbReference>
<dbReference type="GO" id="GO:0010181">
    <property type="term" value="F:FMN binding"/>
    <property type="evidence" value="ECO:0007669"/>
    <property type="project" value="TreeGrafter"/>
</dbReference>
<evidence type="ECO:0000256" key="3">
    <source>
        <dbReference type="ARBA" id="ARBA00016393"/>
    </source>
</evidence>
<dbReference type="PANTHER" id="PTHR30543:SF21">
    <property type="entry name" value="NAD(P)H-DEPENDENT FMN REDUCTASE LOT6"/>
    <property type="match status" value="1"/>
</dbReference>
<evidence type="ECO:0000313" key="8">
    <source>
        <dbReference type="EMBL" id="TDM01735.1"/>
    </source>
</evidence>
<keyword evidence="9" id="KW-1185">Reference proteome</keyword>
<dbReference type="Gene3D" id="3.40.50.360">
    <property type="match status" value="1"/>
</dbReference>
<evidence type="ECO:0000256" key="1">
    <source>
        <dbReference type="ARBA" id="ARBA00009428"/>
    </source>
</evidence>
<dbReference type="Pfam" id="PF03358">
    <property type="entry name" value="FMN_red"/>
    <property type="match status" value="1"/>
</dbReference>
<comment type="caution">
    <text evidence="8">The sequence shown here is derived from an EMBL/GenBank/DDBJ whole genome shotgun (WGS) entry which is preliminary data.</text>
</comment>
<comment type="similarity">
    <text evidence="1">Belongs to the azoreductase type 2 family.</text>
</comment>
<evidence type="ECO:0000256" key="2">
    <source>
        <dbReference type="ARBA" id="ARBA00011881"/>
    </source>
</evidence>
<keyword evidence="4" id="KW-0285">Flavoprotein</keyword>
<protein>
    <recommendedName>
        <fullName evidence="3">FMN-dependent NADPH-azoreductase</fullName>
    </recommendedName>
    <alternativeName>
        <fullName evidence="6">NADPH-dependent flavo-azoreductase</fullName>
    </alternativeName>
    <alternativeName>
        <fullName evidence="5">NADPH-flavin azoreductase</fullName>
    </alternativeName>
</protein>
<evidence type="ECO:0000256" key="5">
    <source>
        <dbReference type="ARBA" id="ARBA00031831"/>
    </source>
</evidence>
<gene>
    <name evidence="8" type="ORF">ERX37_05850</name>
</gene>
<proteinExistence type="inferred from homology"/>
<dbReference type="EMBL" id="SCWE01000002">
    <property type="protein sequence ID" value="TDM01735.1"/>
    <property type="molecule type" value="Genomic_DNA"/>
</dbReference>